<dbReference type="Gene3D" id="1.10.1400.10">
    <property type="match status" value="1"/>
</dbReference>
<comment type="similarity">
    <text evidence="1">Belongs to the peptidase S45 family.</text>
</comment>
<gene>
    <name evidence="6" type="ORF">C1I92_10740</name>
</gene>
<feature type="binding site" evidence="5">
    <location>
        <position position="353"/>
    </location>
    <ligand>
        <name>Ca(2+)</name>
        <dbReference type="ChEBI" id="CHEBI:29108"/>
    </ligand>
</feature>
<evidence type="ECO:0000256" key="4">
    <source>
        <dbReference type="PIRSR" id="PIRSR001227-1"/>
    </source>
</evidence>
<keyword evidence="5" id="KW-0106">Calcium</keyword>
<reference evidence="6 7" key="1">
    <citation type="submission" date="2018-01" db="EMBL/GenBank/DDBJ databases">
        <title>Draft genome sequence of Jiangella sp. GTF31.</title>
        <authorList>
            <person name="Sahin N."/>
            <person name="Ay H."/>
            <person name="Saygin H."/>
        </authorList>
    </citation>
    <scope>NUCLEOTIDE SEQUENCE [LARGE SCALE GENOMIC DNA]</scope>
    <source>
        <strain evidence="6 7">GTF31</strain>
    </source>
</reference>
<feature type="active site" description="Nucleophile" evidence="4">
    <location>
        <position position="272"/>
    </location>
</feature>
<organism evidence="6 7">
    <name type="scientific">Jiangella anatolica</name>
    <dbReference type="NCBI Taxonomy" id="2670374"/>
    <lineage>
        <taxon>Bacteria</taxon>
        <taxon>Bacillati</taxon>
        <taxon>Actinomycetota</taxon>
        <taxon>Actinomycetes</taxon>
        <taxon>Jiangellales</taxon>
        <taxon>Jiangellaceae</taxon>
        <taxon>Jiangella</taxon>
    </lineage>
</organism>
<dbReference type="CDD" id="cd03747">
    <property type="entry name" value="Ntn_PGA_like"/>
    <property type="match status" value="1"/>
</dbReference>
<evidence type="ECO:0000313" key="7">
    <source>
        <dbReference type="Proteomes" id="UP000248764"/>
    </source>
</evidence>
<dbReference type="Gene3D" id="2.30.120.10">
    <property type="match status" value="1"/>
</dbReference>
<name>A0A2W2BF70_9ACTN</name>
<accession>A0A2W2BF70</accession>
<evidence type="ECO:0000256" key="3">
    <source>
        <dbReference type="ARBA" id="ARBA00023145"/>
    </source>
</evidence>
<comment type="caution">
    <text evidence="6">The sequence shown here is derived from an EMBL/GenBank/DDBJ whole genome shotgun (WGS) entry which is preliminary data.</text>
</comment>
<dbReference type="SUPFAM" id="SSF56235">
    <property type="entry name" value="N-terminal nucleophile aminohydrolases (Ntn hydrolases)"/>
    <property type="match status" value="1"/>
</dbReference>
<protein>
    <submittedName>
        <fullName evidence="6">Penicillin acylase family protein</fullName>
    </submittedName>
</protein>
<dbReference type="InterPro" id="IPR043147">
    <property type="entry name" value="Penicillin_amidase_A-knob"/>
</dbReference>
<dbReference type="EMBL" id="POTW01000020">
    <property type="protein sequence ID" value="PZF83950.1"/>
    <property type="molecule type" value="Genomic_DNA"/>
</dbReference>
<dbReference type="GO" id="GO:0017000">
    <property type="term" value="P:antibiotic biosynthetic process"/>
    <property type="evidence" value="ECO:0007669"/>
    <property type="project" value="InterPro"/>
</dbReference>
<dbReference type="Gene3D" id="1.10.439.10">
    <property type="entry name" value="Penicillin Amidohydrolase, domain 1"/>
    <property type="match status" value="1"/>
</dbReference>
<keyword evidence="3" id="KW-0865">Zymogen</keyword>
<dbReference type="InterPro" id="IPR014395">
    <property type="entry name" value="Pen/GL7ACA/AHL_acylase"/>
</dbReference>
<dbReference type="InterPro" id="IPR043146">
    <property type="entry name" value="Penicillin_amidase_N_B-knob"/>
</dbReference>
<proteinExistence type="inferred from homology"/>
<dbReference type="Pfam" id="PF01804">
    <property type="entry name" value="Penicil_amidase"/>
    <property type="match status" value="1"/>
</dbReference>
<dbReference type="PANTHER" id="PTHR34218:SF4">
    <property type="entry name" value="ACYL-HOMOSERINE LACTONE ACYLASE QUIP"/>
    <property type="match status" value="1"/>
</dbReference>
<dbReference type="InterPro" id="IPR002692">
    <property type="entry name" value="S45"/>
</dbReference>
<dbReference type="GO" id="GO:0046872">
    <property type="term" value="F:metal ion binding"/>
    <property type="evidence" value="ECO:0007669"/>
    <property type="project" value="UniProtKB-KW"/>
</dbReference>
<dbReference type="Proteomes" id="UP000248764">
    <property type="component" value="Unassembled WGS sequence"/>
</dbReference>
<evidence type="ECO:0000256" key="1">
    <source>
        <dbReference type="ARBA" id="ARBA00006586"/>
    </source>
</evidence>
<keyword evidence="5" id="KW-0479">Metal-binding</keyword>
<keyword evidence="2" id="KW-0378">Hydrolase</keyword>
<keyword evidence="7" id="KW-1185">Reference proteome</keyword>
<dbReference type="InterPro" id="IPR029055">
    <property type="entry name" value="Ntn_hydrolases_N"/>
</dbReference>
<dbReference type="AlphaFoldDB" id="A0A2W2BF70"/>
<comment type="cofactor">
    <cofactor evidence="5">
        <name>Ca(2+)</name>
        <dbReference type="ChEBI" id="CHEBI:29108"/>
    </cofactor>
    <text evidence="5">Binds 1 Ca(2+) ion per dimer.</text>
</comment>
<dbReference type="GO" id="GO:0016811">
    <property type="term" value="F:hydrolase activity, acting on carbon-nitrogen (but not peptide) bonds, in linear amides"/>
    <property type="evidence" value="ECO:0007669"/>
    <property type="project" value="InterPro"/>
</dbReference>
<evidence type="ECO:0000313" key="6">
    <source>
        <dbReference type="EMBL" id="PZF83950.1"/>
    </source>
</evidence>
<sequence length="840" mass="92577">MAGLVVLALVVTASVGVWSVRRAYPDYDGTAEIPRLSAEVEVIRDENGIPHIYADTPEDLFRAQAYVHSQDRFWQMDFRRHVTSGRLAELFGEDQVDTDAFIRTLGWTDVARAELPLLSPESRRYFDAYADGVNAWLDQTDGGDRGLAYTLLGLTGGDDAPSRWTPVDSLSWLKAMAWDLRGNMQDEISRSLLAASGLPIDRVEQLWPDPPEALTPPIVPDEYVSPLLPEALTGPDGAPVPLAPAAADAIERAADGLDAAPVTFGDGDGVGSNSWVVGGDLTESGAPLLANDPHLAPSMPSIWYQVGLHCRDVGPACPFDVVGYSFAGLPGVIIGHNQDVAWGFTNLGPDVTDLYLEQVRGDTYRVGDEWVPMDVHEETIQVAGGDDVTVTVRRTRHGPLLSDRDDDIEDVGDAAQVESDDADGYEVALRWTALDPGRTADAIFALNRATDWESFRSAAALFDVPSQNLVYADTEGNIGYQAPGRVPVRTSYDGRWPVPGWTGEYEWAGYIPFASMPSVLNPEQGYVVTANQPVTSDRYPFLLTGDFDPGHRAGRINELIDAAVEDDERFDVADMAAIQADAHSDAADILVPFLLELEAPDGYYGDGLRLLRDWDRSMTADSAAAAYFNAVWRNLLELTFHDDLPEDEWPDGGGRWFEVMRDLLETPGDPFWDDVDSENVTENRDVILVEAVRDARNEMTVEQGKDASTWEWGRLHTLELTEQTFGTSDIGLVEWMFNRGPVEVGGGGSIVLANAWDAAEGYETIWSPSMRMIVDLDDLDASRWIDLTGVSGHPFHDHYWDQTELWRDGETLPMRWDEESVRAAGEHTFTFQPPEPSESP</sequence>
<feature type="binding site" evidence="5">
    <location>
        <position position="187"/>
    </location>
    <ligand>
        <name>Ca(2+)</name>
        <dbReference type="ChEBI" id="CHEBI:29108"/>
    </ligand>
</feature>
<dbReference type="InterPro" id="IPR023343">
    <property type="entry name" value="Penicillin_amidase_dom1"/>
</dbReference>
<feature type="binding site" evidence="5">
    <location>
        <position position="350"/>
    </location>
    <ligand>
        <name>Ca(2+)</name>
        <dbReference type="ChEBI" id="CHEBI:29108"/>
    </ligand>
</feature>
<dbReference type="Gene3D" id="3.60.20.10">
    <property type="entry name" value="Glutamine Phosphoribosylpyrophosphate, subunit 1, domain 1"/>
    <property type="match status" value="1"/>
</dbReference>
<evidence type="ECO:0000256" key="5">
    <source>
        <dbReference type="PIRSR" id="PIRSR001227-2"/>
    </source>
</evidence>
<dbReference type="PANTHER" id="PTHR34218">
    <property type="entry name" value="PEPTIDASE S45 PENICILLIN AMIDASE"/>
    <property type="match status" value="1"/>
</dbReference>
<evidence type="ECO:0000256" key="2">
    <source>
        <dbReference type="ARBA" id="ARBA00022801"/>
    </source>
</evidence>
<dbReference type="PIRSF" id="PIRSF001227">
    <property type="entry name" value="Pen_acylase"/>
    <property type="match status" value="1"/>
</dbReference>